<gene>
    <name evidence="1" type="ORF">AVEN_12666_1</name>
</gene>
<dbReference type="AlphaFoldDB" id="A0A4Y2AAV7"/>
<proteinExistence type="predicted"/>
<protein>
    <submittedName>
        <fullName evidence="1">Uncharacterized protein</fullName>
    </submittedName>
</protein>
<comment type="caution">
    <text evidence="1">The sequence shown here is derived from an EMBL/GenBank/DDBJ whole genome shotgun (WGS) entry which is preliminary data.</text>
</comment>
<reference evidence="1 2" key="1">
    <citation type="journal article" date="2019" name="Sci. Rep.">
        <title>Orb-weaving spider Araneus ventricosus genome elucidates the spidroin gene catalogue.</title>
        <authorList>
            <person name="Kono N."/>
            <person name="Nakamura H."/>
            <person name="Ohtoshi R."/>
            <person name="Moran D.A.P."/>
            <person name="Shinohara A."/>
            <person name="Yoshida Y."/>
            <person name="Fujiwara M."/>
            <person name="Mori M."/>
            <person name="Tomita M."/>
            <person name="Arakawa K."/>
        </authorList>
    </citation>
    <scope>NUCLEOTIDE SEQUENCE [LARGE SCALE GENOMIC DNA]</scope>
</reference>
<sequence length="123" mass="13779">MCLILLNEIGPQWPSGKVSGPDGSRFETRFHGRSTVYMGLLYVKSNVEGQTPRYWCGVEALRRGEVPAQVSSSSDRGLKLRSLFPNSLHTASKRDLNITKITHAHYKFSCNSENVLLCCLSIY</sequence>
<organism evidence="1 2">
    <name type="scientific">Araneus ventricosus</name>
    <name type="common">Orbweaver spider</name>
    <name type="synonym">Epeira ventricosa</name>
    <dbReference type="NCBI Taxonomy" id="182803"/>
    <lineage>
        <taxon>Eukaryota</taxon>
        <taxon>Metazoa</taxon>
        <taxon>Ecdysozoa</taxon>
        <taxon>Arthropoda</taxon>
        <taxon>Chelicerata</taxon>
        <taxon>Arachnida</taxon>
        <taxon>Araneae</taxon>
        <taxon>Araneomorphae</taxon>
        <taxon>Entelegynae</taxon>
        <taxon>Araneoidea</taxon>
        <taxon>Araneidae</taxon>
        <taxon>Araneus</taxon>
    </lineage>
</organism>
<evidence type="ECO:0000313" key="1">
    <source>
        <dbReference type="EMBL" id="GBL77011.1"/>
    </source>
</evidence>
<accession>A0A4Y2AAV7</accession>
<evidence type="ECO:0000313" key="2">
    <source>
        <dbReference type="Proteomes" id="UP000499080"/>
    </source>
</evidence>
<keyword evidence="2" id="KW-1185">Reference proteome</keyword>
<name>A0A4Y2AAV7_ARAVE</name>
<dbReference type="Proteomes" id="UP000499080">
    <property type="component" value="Unassembled WGS sequence"/>
</dbReference>
<dbReference type="EMBL" id="BGPR01000011">
    <property type="protein sequence ID" value="GBL77011.1"/>
    <property type="molecule type" value="Genomic_DNA"/>
</dbReference>